<keyword evidence="3" id="KW-0723">Serine/threonine-protein kinase</keyword>
<dbReference type="GO" id="GO:0005524">
    <property type="term" value="F:ATP binding"/>
    <property type="evidence" value="ECO:0007669"/>
    <property type="project" value="InterPro"/>
</dbReference>
<dbReference type="PROSITE" id="PS51158">
    <property type="entry name" value="ALPHA_KINASE"/>
    <property type="match status" value="1"/>
</dbReference>
<dbReference type="Gene3D" id="3.40.50.410">
    <property type="entry name" value="von Willebrand factor, type A domain"/>
    <property type="match status" value="1"/>
</dbReference>
<organism evidence="9">
    <name type="scientific">Darwinula stevensoni</name>
    <dbReference type="NCBI Taxonomy" id="69355"/>
    <lineage>
        <taxon>Eukaryota</taxon>
        <taxon>Metazoa</taxon>
        <taxon>Ecdysozoa</taxon>
        <taxon>Arthropoda</taxon>
        <taxon>Crustacea</taxon>
        <taxon>Oligostraca</taxon>
        <taxon>Ostracoda</taxon>
        <taxon>Podocopa</taxon>
        <taxon>Podocopida</taxon>
        <taxon>Darwinulocopina</taxon>
        <taxon>Darwinuloidea</taxon>
        <taxon>Darwinulidae</taxon>
        <taxon>Darwinula</taxon>
    </lineage>
</organism>
<evidence type="ECO:0000256" key="2">
    <source>
        <dbReference type="ARBA" id="ARBA00022525"/>
    </source>
</evidence>
<name>A0A7R9AD00_9CRUS</name>
<dbReference type="InterPro" id="IPR011009">
    <property type="entry name" value="Kinase-like_dom_sf"/>
</dbReference>
<evidence type="ECO:0000256" key="6">
    <source>
        <dbReference type="ARBA" id="ARBA00022777"/>
    </source>
</evidence>
<dbReference type="CDD" id="cd00198">
    <property type="entry name" value="vWFA"/>
    <property type="match status" value="1"/>
</dbReference>
<dbReference type="Gene3D" id="3.20.200.10">
    <property type="entry name" value="MHCK/EF2 kinase"/>
    <property type="match status" value="1"/>
</dbReference>
<dbReference type="SUPFAM" id="SSF56112">
    <property type="entry name" value="Protein kinase-like (PK-like)"/>
    <property type="match status" value="1"/>
</dbReference>
<evidence type="ECO:0000256" key="1">
    <source>
        <dbReference type="ARBA" id="ARBA00004613"/>
    </source>
</evidence>
<dbReference type="Gene3D" id="3.30.200.20">
    <property type="entry name" value="Phosphorylase Kinase, domain 1"/>
    <property type="match status" value="1"/>
</dbReference>
<dbReference type="InterPro" id="IPR002035">
    <property type="entry name" value="VWF_A"/>
</dbReference>
<dbReference type="SUPFAM" id="SSF53300">
    <property type="entry name" value="vWA-like"/>
    <property type="match status" value="1"/>
</dbReference>
<dbReference type="OrthoDB" id="6337958at2759"/>
<keyword evidence="5" id="KW-0732">Signal</keyword>
<dbReference type="PROSITE" id="PS50234">
    <property type="entry name" value="VWFA"/>
    <property type="match status" value="1"/>
</dbReference>
<dbReference type="GO" id="GO:0004674">
    <property type="term" value="F:protein serine/threonine kinase activity"/>
    <property type="evidence" value="ECO:0007669"/>
    <property type="project" value="UniProtKB-KW"/>
</dbReference>
<dbReference type="Pfam" id="PF02816">
    <property type="entry name" value="Alpha_kinase"/>
    <property type="match status" value="1"/>
</dbReference>
<dbReference type="Pfam" id="PF25106">
    <property type="entry name" value="VWA_4"/>
    <property type="match status" value="1"/>
</dbReference>
<dbReference type="PANTHER" id="PTHR47763">
    <property type="entry name" value="ALPHA-PROTEIN KINASE VWKA"/>
    <property type="match status" value="1"/>
</dbReference>
<evidence type="ECO:0000259" key="7">
    <source>
        <dbReference type="PROSITE" id="PS50234"/>
    </source>
</evidence>
<reference evidence="9" key="1">
    <citation type="submission" date="2020-11" db="EMBL/GenBank/DDBJ databases">
        <authorList>
            <person name="Tran Van P."/>
        </authorList>
    </citation>
    <scope>NUCLEOTIDE SEQUENCE</scope>
</reference>
<feature type="domain" description="Alpha-type protein kinase" evidence="8">
    <location>
        <begin position="475"/>
        <end position="724"/>
    </location>
</feature>
<dbReference type="PANTHER" id="PTHR47763:SF4">
    <property type="entry name" value="ALPHA-PROTEIN KINASE VWKA"/>
    <property type="match status" value="1"/>
</dbReference>
<dbReference type="EMBL" id="LR903298">
    <property type="protein sequence ID" value="CAD7251738.1"/>
    <property type="molecule type" value="Genomic_DNA"/>
</dbReference>
<feature type="non-terminal residue" evidence="9">
    <location>
        <position position="1"/>
    </location>
</feature>
<dbReference type="SMART" id="SM00811">
    <property type="entry name" value="Alpha_kinase"/>
    <property type="match status" value="1"/>
</dbReference>
<keyword evidence="10" id="KW-1185">Reference proteome</keyword>
<dbReference type="InterPro" id="IPR056861">
    <property type="entry name" value="HMCN1-like_VWA"/>
</dbReference>
<comment type="subcellular location">
    <subcellularLocation>
        <location evidence="1">Secreted</location>
    </subcellularLocation>
</comment>
<evidence type="ECO:0000313" key="10">
    <source>
        <dbReference type="Proteomes" id="UP000677054"/>
    </source>
</evidence>
<evidence type="ECO:0000256" key="4">
    <source>
        <dbReference type="ARBA" id="ARBA00022679"/>
    </source>
</evidence>
<evidence type="ECO:0000259" key="8">
    <source>
        <dbReference type="PROSITE" id="PS51158"/>
    </source>
</evidence>
<dbReference type="Proteomes" id="UP000677054">
    <property type="component" value="Unassembled WGS sequence"/>
</dbReference>
<evidence type="ECO:0000313" key="9">
    <source>
        <dbReference type="EMBL" id="CAD7251738.1"/>
    </source>
</evidence>
<protein>
    <recommendedName>
        <fullName evidence="11">Alpha-type protein kinase domain-containing protein</fullName>
    </recommendedName>
</protein>
<feature type="domain" description="VWFA" evidence="7">
    <location>
        <begin position="238"/>
        <end position="440"/>
    </location>
</feature>
<dbReference type="InterPro" id="IPR004166">
    <property type="entry name" value="a-kinase_dom"/>
</dbReference>
<keyword evidence="2" id="KW-0964">Secreted</keyword>
<keyword evidence="4" id="KW-0808">Transferase</keyword>
<dbReference type="AlphaFoldDB" id="A0A7R9AD00"/>
<dbReference type="GO" id="GO:0032991">
    <property type="term" value="C:protein-containing complex"/>
    <property type="evidence" value="ECO:0007669"/>
    <property type="project" value="UniProtKB-ARBA"/>
</dbReference>
<proteinExistence type="predicted"/>
<dbReference type="InterPro" id="IPR036465">
    <property type="entry name" value="vWFA_dom_sf"/>
</dbReference>
<evidence type="ECO:0000256" key="5">
    <source>
        <dbReference type="ARBA" id="ARBA00022729"/>
    </source>
</evidence>
<gene>
    <name evidence="9" type="ORF">DSTB1V02_LOCUS11500</name>
</gene>
<evidence type="ECO:0008006" key="11">
    <source>
        <dbReference type="Google" id="ProtNLM"/>
    </source>
</evidence>
<keyword evidence="6" id="KW-0418">Kinase</keyword>
<dbReference type="EMBL" id="CAJPEV010003781">
    <property type="protein sequence ID" value="CAG0900528.1"/>
    <property type="molecule type" value="Genomic_DNA"/>
</dbReference>
<feature type="non-terminal residue" evidence="9">
    <location>
        <position position="738"/>
    </location>
</feature>
<evidence type="ECO:0000256" key="3">
    <source>
        <dbReference type="ARBA" id="ARBA00022527"/>
    </source>
</evidence>
<dbReference type="InterPro" id="IPR052969">
    <property type="entry name" value="Thr-specific_kinase-like"/>
</dbReference>
<accession>A0A7R9AD00</accession>
<sequence length="738" mass="83391">VLNNYALMQFFKQKREELHRMSALNATQTKKMLAEMELRRESELNKSDVKSPTYTKDLLDQKMEELRMFKESKRSSVKITATRAHLAEVEKQLELGKRSAAGEVTSTRTRDLLDKKLEELRMLKESKASSVTITATRAQLAEVEKQLELEKRSAAGEATSTRTRDLLDRKLEELRLMKVATSAAATSTKTRDALVKVMRDIDVERDKLAKCQTLAEYQKQQALLQKMKEANALRGDTDVAFMLDCTGSMSSYIKAAKEHIKDIVDEIRNRYRCQVRVSFVGYRDHCDGQRRIETLDFKEDVNVFKIFLDAVVADGGGDTCEDVFGGLEAAINLSWSGRNKCLIHIGDAPPHGGRFHDLGSGADGDYSLNDSDRRGLRIEDLIQKIKGLGIDYTFGRINNSTDKMLRVFDDLGGSGFSRCSDLADVKNFPFVAIESISATIECNWKDMSGALLPKPKFSRYSAVTDVSQKSLKSFLIAKSQPRWNKVKTQPVKITQCEVSDGNKLRLAYKYRSASVKMSQHPFAEGSQRISYFGIEIGNSWFSKLDSKASVVLKTFKYVYADEVGDGRDDFINIVESQAIANYFAKEFNKVKPSVAKSIHFLDVKLVQAEAQDGSPVYYTIEDIFKDYDSEFKKFNSNFGFVNSVDFTLTLNAFSHWTYDHTKHYLMVVDLQGILDKERYVLTDPAIHCKELRFGSTNLGKVGMVTFFEAHECNKVCALMGLKSNRYMKDGTPNLDLAS</sequence>